<reference evidence="1" key="2">
    <citation type="journal article" date="2021" name="PeerJ">
        <title>Extensive microbial diversity within the chicken gut microbiome revealed by metagenomics and culture.</title>
        <authorList>
            <person name="Gilroy R."/>
            <person name="Ravi A."/>
            <person name="Getino M."/>
            <person name="Pursley I."/>
            <person name="Horton D.L."/>
            <person name="Alikhan N.F."/>
            <person name="Baker D."/>
            <person name="Gharbi K."/>
            <person name="Hall N."/>
            <person name="Watson M."/>
            <person name="Adriaenssens E.M."/>
            <person name="Foster-Nyarko E."/>
            <person name="Jarju S."/>
            <person name="Secka A."/>
            <person name="Antonio M."/>
            <person name="Oren A."/>
            <person name="Chaudhuri R.R."/>
            <person name="La Ragione R."/>
            <person name="Hildebrand F."/>
            <person name="Pallen M.J."/>
        </authorList>
    </citation>
    <scope>NUCLEOTIDE SEQUENCE</scope>
    <source>
        <strain evidence="1">CHK33-4379</strain>
    </source>
</reference>
<evidence type="ECO:0000313" key="1">
    <source>
        <dbReference type="EMBL" id="HIT58752.1"/>
    </source>
</evidence>
<protein>
    <submittedName>
        <fullName evidence="1">Uncharacterized protein</fullName>
    </submittedName>
</protein>
<evidence type="ECO:0000313" key="2">
    <source>
        <dbReference type="Proteomes" id="UP000824136"/>
    </source>
</evidence>
<sequence length="65" mass="7661">MVMPDFSKNRLIGGQPHFKKQDNFPRDVDFFIFAWYNERNEKTGQEGEYESRTDDIGFLAGYGHI</sequence>
<organism evidence="1 2">
    <name type="scientific">Candidatus Faeciplasma pullistercoris</name>
    <dbReference type="NCBI Taxonomy" id="2840800"/>
    <lineage>
        <taxon>Bacteria</taxon>
        <taxon>Bacillati</taxon>
        <taxon>Bacillota</taxon>
        <taxon>Clostridia</taxon>
        <taxon>Eubacteriales</taxon>
        <taxon>Oscillospiraceae</taxon>
        <taxon>Oscillospiraceae incertae sedis</taxon>
        <taxon>Candidatus Faeciplasma</taxon>
    </lineage>
</organism>
<dbReference type="AlphaFoldDB" id="A0A9D1GTQ7"/>
<gene>
    <name evidence="1" type="ORF">IAC39_03445</name>
</gene>
<comment type="caution">
    <text evidence="1">The sequence shown here is derived from an EMBL/GenBank/DDBJ whole genome shotgun (WGS) entry which is preliminary data.</text>
</comment>
<dbReference type="EMBL" id="DVLL01000014">
    <property type="protein sequence ID" value="HIT58752.1"/>
    <property type="molecule type" value="Genomic_DNA"/>
</dbReference>
<dbReference type="Proteomes" id="UP000824136">
    <property type="component" value="Unassembled WGS sequence"/>
</dbReference>
<name>A0A9D1GTQ7_9FIRM</name>
<reference evidence="1" key="1">
    <citation type="submission" date="2020-10" db="EMBL/GenBank/DDBJ databases">
        <authorList>
            <person name="Gilroy R."/>
        </authorList>
    </citation>
    <scope>NUCLEOTIDE SEQUENCE</scope>
    <source>
        <strain evidence="1">CHK33-4379</strain>
    </source>
</reference>
<proteinExistence type="predicted"/>
<accession>A0A9D1GTQ7</accession>